<keyword evidence="2" id="KW-1185">Reference proteome</keyword>
<reference evidence="1" key="1">
    <citation type="journal article" date="2020" name="Stud. Mycol.">
        <title>101 Dothideomycetes genomes: a test case for predicting lifestyles and emergence of pathogens.</title>
        <authorList>
            <person name="Haridas S."/>
            <person name="Albert R."/>
            <person name="Binder M."/>
            <person name="Bloem J."/>
            <person name="Labutti K."/>
            <person name="Salamov A."/>
            <person name="Andreopoulos B."/>
            <person name="Baker S."/>
            <person name="Barry K."/>
            <person name="Bills G."/>
            <person name="Bluhm B."/>
            <person name="Cannon C."/>
            <person name="Castanera R."/>
            <person name="Culley D."/>
            <person name="Daum C."/>
            <person name="Ezra D."/>
            <person name="Gonzalez J."/>
            <person name="Henrissat B."/>
            <person name="Kuo A."/>
            <person name="Liang C."/>
            <person name="Lipzen A."/>
            <person name="Lutzoni F."/>
            <person name="Magnuson J."/>
            <person name="Mondo S."/>
            <person name="Nolan M."/>
            <person name="Ohm R."/>
            <person name="Pangilinan J."/>
            <person name="Park H.-J."/>
            <person name="Ramirez L."/>
            <person name="Alfaro M."/>
            <person name="Sun H."/>
            <person name="Tritt A."/>
            <person name="Yoshinaga Y."/>
            <person name="Zwiers L.-H."/>
            <person name="Turgeon B."/>
            <person name="Goodwin S."/>
            <person name="Spatafora J."/>
            <person name="Crous P."/>
            <person name="Grigoriev I."/>
        </authorList>
    </citation>
    <scope>NUCLEOTIDE SEQUENCE</scope>
    <source>
        <strain evidence="1">HMLAC05119</strain>
    </source>
</reference>
<organism evidence="1 2">
    <name type="scientific">Ampelomyces quisqualis</name>
    <name type="common">Powdery mildew agent</name>
    <dbReference type="NCBI Taxonomy" id="50730"/>
    <lineage>
        <taxon>Eukaryota</taxon>
        <taxon>Fungi</taxon>
        <taxon>Dikarya</taxon>
        <taxon>Ascomycota</taxon>
        <taxon>Pezizomycotina</taxon>
        <taxon>Dothideomycetes</taxon>
        <taxon>Pleosporomycetidae</taxon>
        <taxon>Pleosporales</taxon>
        <taxon>Pleosporineae</taxon>
        <taxon>Phaeosphaeriaceae</taxon>
        <taxon>Ampelomyces</taxon>
    </lineage>
</organism>
<dbReference type="EMBL" id="ML979141">
    <property type="protein sequence ID" value="KAF1912027.1"/>
    <property type="molecule type" value="Genomic_DNA"/>
</dbReference>
<evidence type="ECO:0000313" key="2">
    <source>
        <dbReference type="Proteomes" id="UP000800096"/>
    </source>
</evidence>
<name>A0A6A5QCN7_AMPQU</name>
<accession>A0A6A5QCN7</accession>
<evidence type="ECO:0000313" key="1">
    <source>
        <dbReference type="EMBL" id="KAF1912027.1"/>
    </source>
</evidence>
<gene>
    <name evidence="1" type="ORF">BDU57DRAFT_76967</name>
</gene>
<protein>
    <submittedName>
        <fullName evidence="1">Uncharacterized protein</fullName>
    </submittedName>
</protein>
<sequence length="255" mass="28667">MRPSFPRHGVRSPSLLPRTFARTTAASRATQALKTHLPLFSGAPSVHRHVPGPLMPCQWRSLNSVVGVPRIGRPARIAVPEQVVSASRVLWETLRVLDDKALSGLRDLSGPVCSKVLVPCEMNVTDEMKSSRKSSPTSGRRATRRCISSPLRNFSSMSSMSRSRTSCISPSRPAFREGMSLIRTSAGTLRRSRTYKCSCIRRWRRTSSCPRRLSRFSSVWRCLRPRRRSRFAGRQRSIGGFGTSGDTRMRWLARQ</sequence>
<dbReference type="AlphaFoldDB" id="A0A6A5QCN7"/>
<proteinExistence type="predicted"/>
<dbReference type="Proteomes" id="UP000800096">
    <property type="component" value="Unassembled WGS sequence"/>
</dbReference>